<dbReference type="Proteomes" id="UP001155241">
    <property type="component" value="Unassembled WGS sequence"/>
</dbReference>
<dbReference type="AlphaFoldDB" id="A0A9X2F5Q4"/>
<sequence>MLSATQLFIRLVPGLLRPRVGAQRLNKLYGGPETLLAWLETQLGLRRAPVNRSARVTQYVAALDQCGGGLFEESLSSDRWATATRLLELRDELRLAGWNEEHSTGLPQLVADLAAARVDAWSNLGEAERLARIEHALDAGQKLPLHQCCLADPVEDWPAAWQAVLKRLSCESAAATLPQAEQKTALRIAQEIVRGSGHADITPDESLRFVSTRSETAACEWVVRVLAKEPERLPETFIYCEDDALALRLDACLMRYGLPTMGATSTTPAHPVMQLLPLQLALLWEPVDPQVLLDLLTLPIGPIPRRAAYRLAESLAQQPGLGSDAWERTLAEVTSAQRDPDGKLRERLDAWLLAPRTARGQSAPTAEVRMCCSLVAQWASGLAAKLREDEQQVELVAGLDAAAGHAALLGELVEAQGVEVSEPQLGRLFEETLGGGVPAAVAEETAMGPVRVRSLAEIDAACQRLVWLGLGTADAPSPHWSQADRAALTECGVALDDGSRRVTATRLAEVNGLCCVKENLLAVLVPADTTRRWHPVWLAIRNALRPDPEPQRLEDLVALGSLQALQPFDVELTQHAVEAAPSERPLWQAGGALEDRTRTSATEMQTRLACPLKWTLRYQGNLKHSAIADLPSNFLLKGSFCHSVLERVFGDGGELPSETIAVRRVRAAFDERLPLDAAPLAQPRMASQRRRLQEELSSAARTLVAALTAGGYRIVGIEAEVEATATGKDLSGWIDCLAERQDGEEAVVDFKYAGREKYRSLLADGRAVQLATYAHARSQQAGGRYPAVAYLILADGQLFTPSGSALTNHTSCTEVPGPAIQAVWDQLVAAMNQAEDWLSGANSIPARPLQSQEDWPDGTDLVLARNLKVGDLQEVCRYCDYQALCGVRRLT</sequence>
<comment type="caution">
    <text evidence="2">The sequence shown here is derived from an EMBL/GenBank/DDBJ whole genome shotgun (WGS) entry which is preliminary data.</text>
</comment>
<name>A0A9X2F5Q4_9BACT</name>
<reference evidence="2" key="1">
    <citation type="submission" date="2022-06" db="EMBL/GenBank/DDBJ databases">
        <title>Aeoliella straminimaris, a novel planctomycete from sediments.</title>
        <authorList>
            <person name="Vitorino I.R."/>
            <person name="Lage O.M."/>
        </authorList>
    </citation>
    <scope>NUCLEOTIDE SEQUENCE</scope>
    <source>
        <strain evidence="2">ICT_H6.2</strain>
    </source>
</reference>
<dbReference type="EMBL" id="JAMXLR010000006">
    <property type="protein sequence ID" value="MCO6042675.1"/>
    <property type="molecule type" value="Genomic_DNA"/>
</dbReference>
<organism evidence="2 3">
    <name type="scientific">Aeoliella straminimaris</name>
    <dbReference type="NCBI Taxonomy" id="2954799"/>
    <lineage>
        <taxon>Bacteria</taxon>
        <taxon>Pseudomonadati</taxon>
        <taxon>Planctomycetota</taxon>
        <taxon>Planctomycetia</taxon>
        <taxon>Pirellulales</taxon>
        <taxon>Lacipirellulaceae</taxon>
        <taxon>Aeoliella</taxon>
    </lineage>
</organism>
<accession>A0A9X2F5Q4</accession>
<evidence type="ECO:0000259" key="1">
    <source>
        <dbReference type="Pfam" id="PF12705"/>
    </source>
</evidence>
<dbReference type="InterPro" id="IPR038726">
    <property type="entry name" value="PDDEXK_AddAB-type"/>
</dbReference>
<dbReference type="InterPro" id="IPR011604">
    <property type="entry name" value="PDDEXK-like_dom_sf"/>
</dbReference>
<protein>
    <submittedName>
        <fullName evidence="2">PD-(D/E)XK nuclease family protein</fullName>
    </submittedName>
</protein>
<dbReference type="Gene3D" id="3.90.320.10">
    <property type="match status" value="1"/>
</dbReference>
<dbReference type="RefSeq" id="WP_252850771.1">
    <property type="nucleotide sequence ID" value="NZ_JAMXLR010000006.1"/>
</dbReference>
<evidence type="ECO:0000313" key="2">
    <source>
        <dbReference type="EMBL" id="MCO6042675.1"/>
    </source>
</evidence>
<evidence type="ECO:0000313" key="3">
    <source>
        <dbReference type="Proteomes" id="UP001155241"/>
    </source>
</evidence>
<gene>
    <name evidence="2" type="ORF">NG895_02035</name>
</gene>
<feature type="domain" description="PD-(D/E)XK endonuclease-like" evidence="1">
    <location>
        <begin position="599"/>
        <end position="885"/>
    </location>
</feature>
<dbReference type="Pfam" id="PF12705">
    <property type="entry name" value="PDDEXK_1"/>
    <property type="match status" value="1"/>
</dbReference>
<keyword evidence="3" id="KW-1185">Reference proteome</keyword>
<proteinExistence type="predicted"/>